<keyword evidence="8" id="KW-1185">Reference proteome</keyword>
<dbReference type="InterPro" id="IPR006626">
    <property type="entry name" value="PbH1"/>
</dbReference>
<evidence type="ECO:0000256" key="2">
    <source>
        <dbReference type="ARBA" id="ARBA00022525"/>
    </source>
</evidence>
<dbReference type="InterPro" id="IPR012334">
    <property type="entry name" value="Pectin_lyas_fold"/>
</dbReference>
<dbReference type="GO" id="GO:0005576">
    <property type="term" value="C:extracellular region"/>
    <property type="evidence" value="ECO:0007669"/>
    <property type="project" value="UniProtKB-SubCell"/>
</dbReference>
<dbReference type="RefSeq" id="WP_188455493.1">
    <property type="nucleotide sequence ID" value="NZ_BMFR01000008.1"/>
</dbReference>
<dbReference type="InterPro" id="IPR011050">
    <property type="entry name" value="Pectin_lyase_fold/virulence"/>
</dbReference>
<dbReference type="PANTHER" id="PTHR40088">
    <property type="entry name" value="PECTATE LYASE (EUROFUNG)"/>
    <property type="match status" value="1"/>
</dbReference>
<dbReference type="Pfam" id="PF07602">
    <property type="entry name" value="DUF1565"/>
    <property type="match status" value="1"/>
</dbReference>
<reference evidence="7" key="2">
    <citation type="submission" date="2020-09" db="EMBL/GenBank/DDBJ databases">
        <authorList>
            <person name="Sun Q."/>
            <person name="Zhou Y."/>
        </authorList>
    </citation>
    <scope>NUCLEOTIDE SEQUENCE</scope>
    <source>
        <strain evidence="7">CGMCC 1.12754</strain>
    </source>
</reference>
<gene>
    <name evidence="7" type="primary">ywoF</name>
    <name evidence="7" type="ORF">GCM10011398_22480</name>
</gene>
<evidence type="ECO:0000313" key="7">
    <source>
        <dbReference type="EMBL" id="GGG76942.1"/>
    </source>
</evidence>
<reference evidence="7" key="1">
    <citation type="journal article" date="2014" name="Int. J. Syst. Evol. Microbiol.">
        <title>Complete genome sequence of Corynebacterium casei LMG S-19264T (=DSM 44701T), isolated from a smear-ripened cheese.</title>
        <authorList>
            <consortium name="US DOE Joint Genome Institute (JGI-PGF)"/>
            <person name="Walter F."/>
            <person name="Albersmeier A."/>
            <person name="Kalinowski J."/>
            <person name="Ruckert C."/>
        </authorList>
    </citation>
    <scope>NUCLEOTIDE SEQUENCE</scope>
    <source>
        <strain evidence="7">CGMCC 1.12754</strain>
    </source>
</reference>
<dbReference type="GO" id="GO:0016837">
    <property type="term" value="F:carbon-oxygen lyase activity, acting on polysaccharides"/>
    <property type="evidence" value="ECO:0007669"/>
    <property type="project" value="TreeGrafter"/>
</dbReference>
<dbReference type="Proteomes" id="UP000622860">
    <property type="component" value="Unassembled WGS sequence"/>
</dbReference>
<accession>A0A917HEQ0</accession>
<feature type="chain" id="PRO_5037043656" description="Carbohydrate-binding/sugar hydrolysis domain-containing protein" evidence="4">
    <location>
        <begin position="26"/>
        <end position="469"/>
    </location>
</feature>
<feature type="signal peptide" evidence="4">
    <location>
        <begin position="1"/>
        <end position="25"/>
    </location>
</feature>
<evidence type="ECO:0000256" key="3">
    <source>
        <dbReference type="ARBA" id="ARBA00022729"/>
    </source>
</evidence>
<evidence type="ECO:0000256" key="1">
    <source>
        <dbReference type="ARBA" id="ARBA00004613"/>
    </source>
</evidence>
<organism evidence="7 8">
    <name type="scientific">Virgibacillus oceani</name>
    <dbReference type="NCBI Taxonomy" id="1479511"/>
    <lineage>
        <taxon>Bacteria</taxon>
        <taxon>Bacillati</taxon>
        <taxon>Bacillota</taxon>
        <taxon>Bacilli</taxon>
        <taxon>Bacillales</taxon>
        <taxon>Bacillaceae</taxon>
        <taxon>Virgibacillus</taxon>
    </lineage>
</organism>
<dbReference type="SMART" id="SM00710">
    <property type="entry name" value="PbH1"/>
    <property type="match status" value="9"/>
</dbReference>
<dbReference type="InterPro" id="IPR052052">
    <property type="entry name" value="Polysaccharide_Lyase_9"/>
</dbReference>
<keyword evidence="3 4" id="KW-0732">Signal</keyword>
<dbReference type="AlphaFoldDB" id="A0A917HEQ0"/>
<sequence>MKNTILVLLAAFAIIIALVFNHTNADEQQENANFIYVATNGNDQNNGTKEKPFRTLKKAASEAIAGSTIFIRKGTYNEKLVIKHSGTKSKPIAFKAYEDEEVILSGENQKDVEGDTSMVMLNNKNYITIDGITIQDLTTDLTDETVMGIFVTGSSSQITLKNNHVQHIETYADDGNGHGIAIYGTGPMKDITIQNNTVENLKLGSSEALVLNGNIDGFKVENNLVRRNDNIGIDLIGYEGVATNEKADYVRNGTVSNNTVYEISSYGNPAYGEDYSAGGIYIDGGKNITVEENTIYKCDIGIEATSEHAGKYADNISIINNIVHSNYYTGISIGGYDEDRGGTINSTISHNIMYRNDTKGLYGGQLLLQHDIKNNLIERNILTAGPSRVFIANEFTTNQGNKLQRNVFHKEKGKDGIWIWKNEEYISFPTFKTASKSDEKTSYLDPGYKNADEFNFELENDSPARKIVE</sequence>
<evidence type="ECO:0000256" key="4">
    <source>
        <dbReference type="SAM" id="SignalP"/>
    </source>
</evidence>
<dbReference type="Gene3D" id="2.160.20.10">
    <property type="entry name" value="Single-stranded right-handed beta-helix, Pectin lyase-like"/>
    <property type="match status" value="2"/>
</dbReference>
<dbReference type="SUPFAM" id="SSF51126">
    <property type="entry name" value="Pectin lyase-like"/>
    <property type="match status" value="1"/>
</dbReference>
<protein>
    <recommendedName>
        <fullName evidence="9">Carbohydrate-binding/sugar hydrolysis domain-containing protein</fullName>
    </recommendedName>
</protein>
<dbReference type="Pfam" id="PF13229">
    <property type="entry name" value="Beta_helix"/>
    <property type="match status" value="1"/>
</dbReference>
<feature type="domain" description="DUF1565" evidence="5">
    <location>
        <begin position="40"/>
        <end position="79"/>
    </location>
</feature>
<keyword evidence="2" id="KW-0964">Secreted</keyword>
<proteinExistence type="predicted"/>
<dbReference type="EMBL" id="BMFR01000008">
    <property type="protein sequence ID" value="GGG76942.1"/>
    <property type="molecule type" value="Genomic_DNA"/>
</dbReference>
<name>A0A917HEQ0_9BACI</name>
<comment type="caution">
    <text evidence="7">The sequence shown here is derived from an EMBL/GenBank/DDBJ whole genome shotgun (WGS) entry which is preliminary data.</text>
</comment>
<dbReference type="PANTHER" id="PTHR40088:SF2">
    <property type="entry name" value="SECRETED SUGAR HYDROLASE"/>
    <property type="match status" value="1"/>
</dbReference>
<evidence type="ECO:0008006" key="9">
    <source>
        <dbReference type="Google" id="ProtNLM"/>
    </source>
</evidence>
<dbReference type="InterPro" id="IPR039448">
    <property type="entry name" value="Beta_helix"/>
</dbReference>
<comment type="subcellular location">
    <subcellularLocation>
        <location evidence="1">Secreted</location>
    </subcellularLocation>
</comment>
<dbReference type="InterPro" id="IPR011459">
    <property type="entry name" value="DUF1565"/>
</dbReference>
<evidence type="ECO:0000259" key="5">
    <source>
        <dbReference type="Pfam" id="PF07602"/>
    </source>
</evidence>
<evidence type="ECO:0000259" key="6">
    <source>
        <dbReference type="Pfam" id="PF13229"/>
    </source>
</evidence>
<feature type="domain" description="Right handed beta helix" evidence="6">
    <location>
        <begin position="148"/>
        <end position="338"/>
    </location>
</feature>
<evidence type="ECO:0000313" key="8">
    <source>
        <dbReference type="Proteomes" id="UP000622860"/>
    </source>
</evidence>